<dbReference type="Pfam" id="PF14226">
    <property type="entry name" value="DIOX_N"/>
    <property type="match status" value="1"/>
</dbReference>
<feature type="domain" description="Fe2OG dioxygenase" evidence="13">
    <location>
        <begin position="173"/>
        <end position="279"/>
    </location>
</feature>
<evidence type="ECO:0000256" key="9">
    <source>
        <dbReference type="ARBA" id="ARBA00055835"/>
    </source>
</evidence>
<dbReference type="SUPFAM" id="SSF51197">
    <property type="entry name" value="Clavaminate synthase-like"/>
    <property type="match status" value="1"/>
</dbReference>
<dbReference type="Gene3D" id="2.60.120.330">
    <property type="entry name" value="B-lactam Antibiotic, Isopenicillin N Synthase, Chain"/>
    <property type="match status" value="1"/>
</dbReference>
<evidence type="ECO:0000256" key="11">
    <source>
        <dbReference type="ARBA" id="ARBA00066708"/>
    </source>
</evidence>
<evidence type="ECO:0000256" key="3">
    <source>
        <dbReference type="ARBA" id="ARBA00022723"/>
    </source>
</evidence>
<comment type="cofactor">
    <cofactor evidence="1">
        <name>Fe cation</name>
        <dbReference type="ChEBI" id="CHEBI:24875"/>
    </cofactor>
</comment>
<keyword evidence="5 12" id="KW-0560">Oxidoreductase</keyword>
<dbReference type="InterPro" id="IPR050231">
    <property type="entry name" value="Iron_ascorbate_oxido_reductase"/>
</dbReference>
<organism evidence="14 15">
    <name type="scientific">Cucurbita moschata</name>
    <name type="common">Winter crookneck squash</name>
    <name type="synonym">Cucurbita pepo var. moschata</name>
    <dbReference type="NCBI Taxonomy" id="3662"/>
    <lineage>
        <taxon>Eukaryota</taxon>
        <taxon>Viridiplantae</taxon>
        <taxon>Streptophyta</taxon>
        <taxon>Embryophyta</taxon>
        <taxon>Tracheophyta</taxon>
        <taxon>Spermatophyta</taxon>
        <taxon>Magnoliopsida</taxon>
        <taxon>eudicotyledons</taxon>
        <taxon>Gunneridae</taxon>
        <taxon>Pentapetalae</taxon>
        <taxon>rosids</taxon>
        <taxon>fabids</taxon>
        <taxon>Cucurbitales</taxon>
        <taxon>Cucurbitaceae</taxon>
        <taxon>Cucurbiteae</taxon>
        <taxon>Cucurbita</taxon>
    </lineage>
</organism>
<keyword evidence="6 12" id="KW-0408">Iron</keyword>
<evidence type="ECO:0000256" key="10">
    <source>
        <dbReference type="ARBA" id="ARBA00061282"/>
    </source>
</evidence>
<comment type="pathway">
    <text evidence="2">Hormone biosynthesis.</text>
</comment>
<comment type="pathway">
    <text evidence="7">Plant hormone biosynthesis; gibberellin biosynthesis.</text>
</comment>
<reference evidence="15" key="1">
    <citation type="submission" date="2025-08" db="UniProtKB">
        <authorList>
            <consortium name="RefSeq"/>
        </authorList>
    </citation>
    <scope>IDENTIFICATION</scope>
    <source>
        <tissue evidence="15">Young leaves</tissue>
    </source>
</reference>
<dbReference type="KEGG" id="cmos:111433728"/>
<comment type="similarity">
    <text evidence="10">Belongs to the iron/ascorbate-dependent oxidoreductase family. GA2OX subfamily.</text>
</comment>
<dbReference type="InterPro" id="IPR044861">
    <property type="entry name" value="IPNS-like_FE2OG_OXY"/>
</dbReference>
<dbReference type="InterPro" id="IPR026992">
    <property type="entry name" value="DIOX_N"/>
</dbReference>
<evidence type="ECO:0000256" key="6">
    <source>
        <dbReference type="ARBA" id="ARBA00023004"/>
    </source>
</evidence>
<dbReference type="Pfam" id="PF03171">
    <property type="entry name" value="2OG-FeII_Oxy"/>
    <property type="match status" value="1"/>
</dbReference>
<dbReference type="PROSITE" id="PS51471">
    <property type="entry name" value="FE2OG_OXY"/>
    <property type="match status" value="1"/>
</dbReference>
<evidence type="ECO:0000259" key="13">
    <source>
        <dbReference type="PROSITE" id="PS51471"/>
    </source>
</evidence>
<accession>A0A6J1EF07</accession>
<evidence type="ECO:0000256" key="12">
    <source>
        <dbReference type="RuleBase" id="RU003682"/>
    </source>
</evidence>
<dbReference type="Proteomes" id="UP000504609">
    <property type="component" value="Unplaced"/>
</dbReference>
<evidence type="ECO:0000256" key="7">
    <source>
        <dbReference type="ARBA" id="ARBA00037909"/>
    </source>
</evidence>
<evidence type="ECO:0000256" key="2">
    <source>
        <dbReference type="ARBA" id="ARBA00004972"/>
    </source>
</evidence>
<gene>
    <name evidence="15" type="primary">LOC111433728</name>
</gene>
<evidence type="ECO:0000313" key="15">
    <source>
        <dbReference type="RefSeq" id="XP_022926667.1"/>
    </source>
</evidence>
<proteinExistence type="inferred from homology"/>
<dbReference type="RefSeq" id="XP_022926667.1">
    <property type="nucleotide sequence ID" value="XM_023070899.1"/>
</dbReference>
<keyword evidence="14" id="KW-1185">Reference proteome</keyword>
<dbReference type="AlphaFoldDB" id="A0A6J1EF07"/>
<dbReference type="EC" id="1.14.11.13" evidence="11"/>
<comment type="function">
    <text evidence="9">Catalyzes the 2-beta-hydroxylation of several biologically active gibberellins, leading to the homeostatic regulation of their endogenous level. Catabolism of gibberellins (GAs) plays a central role in plant development. Converts GA9/GA20 to GA51/GA29 and GA4/GA1 to GA34/GA8.</text>
</comment>
<protein>
    <recommendedName>
        <fullName evidence="11">gibberellin 2beta-dioxygenase</fullName>
        <ecNumber evidence="11">1.14.11.13</ecNumber>
    </recommendedName>
</protein>
<dbReference type="InterPro" id="IPR005123">
    <property type="entry name" value="Oxoglu/Fe-dep_dioxygenase_dom"/>
</dbReference>
<dbReference type="GeneID" id="111433728"/>
<evidence type="ECO:0000256" key="8">
    <source>
        <dbReference type="ARBA" id="ARBA00052204"/>
    </source>
</evidence>
<evidence type="ECO:0000256" key="5">
    <source>
        <dbReference type="ARBA" id="ARBA00023002"/>
    </source>
</evidence>
<dbReference type="InterPro" id="IPR027443">
    <property type="entry name" value="IPNS-like_sf"/>
</dbReference>
<evidence type="ECO:0000313" key="14">
    <source>
        <dbReference type="Proteomes" id="UP000504609"/>
    </source>
</evidence>
<comment type="catalytic activity">
    <reaction evidence="8">
        <text>gibberellin A1 + 2-oxoglutarate + O2 = gibberellin A8 + succinate + CO2</text>
        <dbReference type="Rhea" id="RHEA:15005"/>
        <dbReference type="ChEBI" id="CHEBI:15379"/>
        <dbReference type="ChEBI" id="CHEBI:16526"/>
        <dbReference type="ChEBI" id="CHEBI:16810"/>
        <dbReference type="ChEBI" id="CHEBI:30031"/>
        <dbReference type="ChEBI" id="CHEBI:58524"/>
        <dbReference type="ChEBI" id="CHEBI:58594"/>
        <dbReference type="EC" id="1.14.11.13"/>
    </reaction>
</comment>
<keyword evidence="3 12" id="KW-0479">Metal-binding</keyword>
<sequence length="334" mass="36892">MVVLSQPALDLAKYSLLRATCKPAVAAAAADIPAIDLADPDAKSHIVKACEEIGFFKVVSHRVPIELMTKLEDEALRFFSLSQAEKDKARPPYPLGYGSKNIGPNGDKGWIEYFLLNANPLPLFAPNSKSLIAAVKEYVTAVKKLSCEVAELIAEGLKIEPRNTISKLLNEEKSDCCFRVNRYPPCPELQAVGGKSMIGFGEHTDPQIISLLRSNNSTGLQICLRDGAWVSVPPDAAAFFVNVGDALQVMSNGRFRSVKHKVVADCNIERVSMIYFGGPALSEKIAPLPQILGDGEESLYKEFYWREYKTAAYKTRLADYRLGPFEKNQNSERF</sequence>
<evidence type="ECO:0000256" key="4">
    <source>
        <dbReference type="ARBA" id="ARBA00022964"/>
    </source>
</evidence>
<keyword evidence="4" id="KW-0223">Dioxygenase</keyword>
<evidence type="ECO:0000256" key="1">
    <source>
        <dbReference type="ARBA" id="ARBA00001962"/>
    </source>
</evidence>
<dbReference type="GO" id="GO:0046872">
    <property type="term" value="F:metal ion binding"/>
    <property type="evidence" value="ECO:0007669"/>
    <property type="project" value="UniProtKB-KW"/>
</dbReference>
<dbReference type="GO" id="GO:0045543">
    <property type="term" value="F:gibberellin 2-beta-dioxygenase activity"/>
    <property type="evidence" value="ECO:0007669"/>
    <property type="project" value="UniProtKB-EC"/>
</dbReference>
<dbReference type="PANTHER" id="PTHR47990">
    <property type="entry name" value="2-OXOGLUTARATE (2OG) AND FE(II)-DEPENDENT OXYGENASE SUPERFAMILY PROTEIN-RELATED"/>
    <property type="match status" value="1"/>
</dbReference>
<name>A0A6J1EF07_CUCMO</name>
<dbReference type="FunFam" id="2.60.120.330:FF:000014">
    <property type="entry name" value="Gibberellin 2-beta-dioxygenase 1"/>
    <property type="match status" value="1"/>
</dbReference>